<evidence type="ECO:0000313" key="4">
    <source>
        <dbReference type="Proteomes" id="UP001239462"/>
    </source>
</evidence>
<evidence type="ECO:0000313" key="3">
    <source>
        <dbReference type="EMBL" id="MDM4019192.1"/>
    </source>
</evidence>
<dbReference type="EMBL" id="JASZZN010000033">
    <property type="protein sequence ID" value="MDM4019192.1"/>
    <property type="molecule type" value="Genomic_DNA"/>
</dbReference>
<dbReference type="RefSeq" id="WP_289167264.1">
    <property type="nucleotide sequence ID" value="NZ_JASZZN010000033.1"/>
</dbReference>
<feature type="region of interest" description="Disordered" evidence="1">
    <location>
        <begin position="389"/>
        <end position="409"/>
    </location>
</feature>
<reference evidence="3 4" key="1">
    <citation type="submission" date="2023-06" db="EMBL/GenBank/DDBJ databases">
        <title>Roseiconus lacunae JC819 isolated from Gulf of Mannar region, Tamil Nadu.</title>
        <authorList>
            <person name="Pk S."/>
            <person name="Ch S."/>
            <person name="Ch V.R."/>
        </authorList>
    </citation>
    <scope>NUCLEOTIDE SEQUENCE [LARGE SCALE GENOMIC DNA]</scope>
    <source>
        <strain evidence="3 4">JC819</strain>
    </source>
</reference>
<dbReference type="InterPro" id="IPR011330">
    <property type="entry name" value="Glyco_hydro/deAcase_b/a-brl"/>
</dbReference>
<keyword evidence="4" id="KW-1185">Reference proteome</keyword>
<proteinExistence type="predicted"/>
<organism evidence="3 4">
    <name type="scientific">Roseiconus lacunae</name>
    <dbReference type="NCBI Taxonomy" id="2605694"/>
    <lineage>
        <taxon>Bacteria</taxon>
        <taxon>Pseudomonadati</taxon>
        <taxon>Planctomycetota</taxon>
        <taxon>Planctomycetia</taxon>
        <taxon>Pirellulales</taxon>
        <taxon>Pirellulaceae</taxon>
        <taxon>Roseiconus</taxon>
    </lineage>
</organism>
<gene>
    <name evidence="3" type="ORF">QTN89_27300</name>
</gene>
<feature type="chain" id="PRO_5047492417" description="NodB homology domain-containing protein" evidence="2">
    <location>
        <begin position="33"/>
        <end position="680"/>
    </location>
</feature>
<dbReference type="Proteomes" id="UP001239462">
    <property type="component" value="Unassembled WGS sequence"/>
</dbReference>
<sequence>MTFQTKETPLFRRLIKSGVLCLGLLVGPIACGESPQPFADSYVQQIKIRFVDTESAKQANVKPLPLFDGHHRAVSCRWDDNWTSDNLGARTEMEAFGIRGTWYLNGRTFSPENKPADYLPVAQKLLSGGNSIGGHSETHPFITYFHSNRTFAEMSNVRIAWEAALDRPVISYAYSFVDLAPPPEGNVVLDRTLRTLSRAGYYHIAEFVGFFDKVDLPHELSPIMPPENQTFEQFEQAVQWAYDDPEVGDRSPMISNSMHAWYGTQRLHYDYSELRKRLKFLADLKDVWHCNQNQYAAYRRQYRKTSIEQVSRNKKQIVVQIRRPRLLDLNDTTPLTFEVIGVDASDIESIDVSDATVTRSSNDDRTRVMFHLGHPNDETLPEKIAHIANPSNQRDRQGPSEDNDFPSLRGRLAIDGNTLKIRMSWDQDEPVRINRIRWRVPIAYRVVTETQRADQTVPQSLIAQVQLRPTDASDLSWGNEHFAAEIDFESEGQCGRVHLTCQRSGESPDESLPLNGFAILGPVPAQANSEEELIRLAQQNFAAERWEILDSQSLSWRTNARDGYINQEWMNPEYVRTTGTWDAESPTYALRTVVTSPDDRQADLVVSHPSITTVVINGEVIEPSHNHSARVTLKSGENTIAIVYPGCRLNVGTQRLSACFFRLADPATGERFRDIKYAAN</sequence>
<accession>A0ABT7PRS7</accession>
<evidence type="ECO:0000256" key="2">
    <source>
        <dbReference type="SAM" id="SignalP"/>
    </source>
</evidence>
<dbReference type="SUPFAM" id="SSF88713">
    <property type="entry name" value="Glycoside hydrolase/deacetylase"/>
    <property type="match status" value="1"/>
</dbReference>
<evidence type="ECO:0000256" key="1">
    <source>
        <dbReference type="SAM" id="MobiDB-lite"/>
    </source>
</evidence>
<name>A0ABT7PRS7_9BACT</name>
<comment type="caution">
    <text evidence="3">The sequence shown here is derived from an EMBL/GenBank/DDBJ whole genome shotgun (WGS) entry which is preliminary data.</text>
</comment>
<feature type="signal peptide" evidence="2">
    <location>
        <begin position="1"/>
        <end position="32"/>
    </location>
</feature>
<dbReference type="Gene3D" id="3.20.20.370">
    <property type="entry name" value="Glycoside hydrolase/deacetylase"/>
    <property type="match status" value="1"/>
</dbReference>
<keyword evidence="2" id="KW-0732">Signal</keyword>
<protein>
    <recommendedName>
        <fullName evidence="5">NodB homology domain-containing protein</fullName>
    </recommendedName>
</protein>
<evidence type="ECO:0008006" key="5">
    <source>
        <dbReference type="Google" id="ProtNLM"/>
    </source>
</evidence>